<evidence type="ECO:0000313" key="6">
    <source>
        <dbReference type="Proteomes" id="UP001596105"/>
    </source>
</evidence>
<dbReference type="Gene3D" id="1.10.4040.10">
    <property type="entry name" value="Penicillinase repressor domain"/>
    <property type="match status" value="1"/>
</dbReference>
<evidence type="ECO:0000256" key="4">
    <source>
        <dbReference type="ARBA" id="ARBA00023163"/>
    </source>
</evidence>
<comment type="caution">
    <text evidence="5">The sequence shown here is derived from an EMBL/GenBank/DDBJ whole genome shotgun (WGS) entry which is preliminary data.</text>
</comment>
<dbReference type="SUPFAM" id="SSF46785">
    <property type="entry name" value="Winged helix' DNA-binding domain"/>
    <property type="match status" value="1"/>
</dbReference>
<accession>A0ABW0LYS4</accession>
<protein>
    <submittedName>
        <fullName evidence="5">BlaI/MecI/CopY family transcriptional regulator</fullName>
    </submittedName>
</protein>
<dbReference type="EMBL" id="JBHSMH010000054">
    <property type="protein sequence ID" value="MFC5470162.1"/>
    <property type="molecule type" value="Genomic_DNA"/>
</dbReference>
<sequence>MANPMPKISDAEWEVMKILWENPNFTANEVIEALRGNSEWKPITIRTMINRLVQKSAVGYSSDGKVYSYYPLVQQEECLRAETMSFLKRITGGALKPMLIHFLREESLSKEDINELRNILDEKI</sequence>
<dbReference type="PIRSF" id="PIRSF019455">
    <property type="entry name" value="CopR_AtkY"/>
    <property type="match status" value="1"/>
</dbReference>
<keyword evidence="2" id="KW-0805">Transcription regulation</keyword>
<evidence type="ECO:0000256" key="3">
    <source>
        <dbReference type="ARBA" id="ARBA00023125"/>
    </source>
</evidence>
<dbReference type="Pfam" id="PF03965">
    <property type="entry name" value="Penicillinase_R"/>
    <property type="match status" value="1"/>
</dbReference>
<dbReference type="InterPro" id="IPR005650">
    <property type="entry name" value="BlaI_family"/>
</dbReference>
<dbReference type="InterPro" id="IPR036390">
    <property type="entry name" value="WH_DNA-bd_sf"/>
</dbReference>
<dbReference type="InterPro" id="IPR036388">
    <property type="entry name" value="WH-like_DNA-bd_sf"/>
</dbReference>
<comment type="similarity">
    <text evidence="1">Belongs to the BlaI transcriptional regulatory family.</text>
</comment>
<dbReference type="RefSeq" id="WP_209750962.1">
    <property type="nucleotide sequence ID" value="NZ_JBHSMH010000054.1"/>
</dbReference>
<evidence type="ECO:0000313" key="5">
    <source>
        <dbReference type="EMBL" id="MFC5470162.1"/>
    </source>
</evidence>
<gene>
    <name evidence="5" type="ORF">ACFPPD_15755</name>
</gene>
<keyword evidence="3" id="KW-0238">DNA-binding</keyword>
<reference evidence="6" key="1">
    <citation type="journal article" date="2019" name="Int. J. Syst. Evol. Microbiol.">
        <title>The Global Catalogue of Microorganisms (GCM) 10K type strain sequencing project: providing services to taxonomists for standard genome sequencing and annotation.</title>
        <authorList>
            <consortium name="The Broad Institute Genomics Platform"/>
            <consortium name="The Broad Institute Genome Sequencing Center for Infectious Disease"/>
            <person name="Wu L."/>
            <person name="Ma J."/>
        </authorList>
    </citation>
    <scope>NUCLEOTIDE SEQUENCE [LARGE SCALE GENOMIC DNA]</scope>
    <source>
        <strain evidence="6">CCUG 57113</strain>
    </source>
</reference>
<name>A0ABW0LYS4_9BACL</name>
<keyword evidence="6" id="KW-1185">Reference proteome</keyword>
<evidence type="ECO:0000256" key="2">
    <source>
        <dbReference type="ARBA" id="ARBA00023015"/>
    </source>
</evidence>
<proteinExistence type="inferred from homology"/>
<dbReference type="Gene3D" id="1.10.10.10">
    <property type="entry name" value="Winged helix-like DNA-binding domain superfamily/Winged helix DNA-binding domain"/>
    <property type="match status" value="1"/>
</dbReference>
<keyword evidence="4" id="KW-0804">Transcription</keyword>
<evidence type="ECO:0000256" key="1">
    <source>
        <dbReference type="ARBA" id="ARBA00011046"/>
    </source>
</evidence>
<organism evidence="5 6">
    <name type="scientific">Cohnella suwonensis</name>
    <dbReference type="NCBI Taxonomy" id="696072"/>
    <lineage>
        <taxon>Bacteria</taxon>
        <taxon>Bacillati</taxon>
        <taxon>Bacillota</taxon>
        <taxon>Bacilli</taxon>
        <taxon>Bacillales</taxon>
        <taxon>Paenibacillaceae</taxon>
        <taxon>Cohnella</taxon>
    </lineage>
</organism>
<dbReference type="Proteomes" id="UP001596105">
    <property type="component" value="Unassembled WGS sequence"/>
</dbReference>